<dbReference type="InterPro" id="IPR036249">
    <property type="entry name" value="Thioredoxin-like_sf"/>
</dbReference>
<dbReference type="GO" id="GO:0006749">
    <property type="term" value="P:glutathione metabolic process"/>
    <property type="evidence" value="ECO:0007669"/>
    <property type="project" value="TreeGrafter"/>
</dbReference>
<organism evidence="4 5">
    <name type="scientific">Rubroshorea leprosula</name>
    <dbReference type="NCBI Taxonomy" id="152421"/>
    <lineage>
        <taxon>Eukaryota</taxon>
        <taxon>Viridiplantae</taxon>
        <taxon>Streptophyta</taxon>
        <taxon>Embryophyta</taxon>
        <taxon>Tracheophyta</taxon>
        <taxon>Spermatophyta</taxon>
        <taxon>Magnoliopsida</taxon>
        <taxon>eudicotyledons</taxon>
        <taxon>Gunneridae</taxon>
        <taxon>Pentapetalae</taxon>
        <taxon>rosids</taxon>
        <taxon>malvids</taxon>
        <taxon>Malvales</taxon>
        <taxon>Dipterocarpaceae</taxon>
        <taxon>Rubroshorea</taxon>
    </lineage>
</organism>
<feature type="compositionally biased region" description="Polar residues" evidence="2">
    <location>
        <begin position="303"/>
        <end position="312"/>
    </location>
</feature>
<accession>A0AAV5JLV3</accession>
<feature type="region of interest" description="Disordered" evidence="2">
    <location>
        <begin position="303"/>
        <end position="348"/>
    </location>
</feature>
<evidence type="ECO:0000313" key="5">
    <source>
        <dbReference type="Proteomes" id="UP001054252"/>
    </source>
</evidence>
<sequence>MEPVLIHFRSWGANELHQFHSLCKLTVRVVGTWNELKGNEDLKGDQHLRQNQFNGGRRSEEAEAVFLLRKLLLFPRLQYQYIPVNLFKGEQLTPEFIKVNPIGYVPALVHGDVVVSDSLAILMTSTLNIHSCHPIFIKEPSIIRDKFGADEELSFARDHIGKGFEALEKLLRGHAGRYATGDQVFLADLFLAPQIYAAIKRFNIDMVMVAPVTYPEGKVRLDCSSIACALNDPTSTSGLKNKAPDHTDYSYTSISGKMDSFRELREPRGNQGREEEEEGVISVEPITMIVPPALQDLLETLMPKSSASSSARDNGGDHHTTSSNNSSFEETPNREEGTGNVVGNDPDLPVVGEWENRVLTGRLSNLRKAPKDLPAGFRFRVALHDEVADSAPSISGYKKLEDMHKVHHRLYAVVYEVGGTGEGDSVQVAVPVSEQLVVFGFVDAANQFTEGEMSSILERQHQRAQGSRGRAVGGTSQRQARFDERPPPAPQSRSSSNCGSSSASKPRAEQLPAQVAQTAAVCSSNVPSATTRAAAEPTSTLASMSVPRIAYPDGFSYVKLDCQLAMVQGMQSFVPPVDRQRARTFVQQHGGQVAMAFSYVVTLFKSKQRARSQNNELSANCKQLAAEKASLVDDVNRLQGSEMANRAATGESLADELTNRNNELREELENLSAIEEALNELKTSHGRSDAVTVASANMTTEIYNEIRGKVLQHRPDFPIRELAFFDGEDLDEQVLEEGEDPTGLPTFDSWVEGAPVAEQEPSSTPPNSQPAVVPARLPVIARPPFTHLQLVSMPVDLTDD</sequence>
<evidence type="ECO:0000259" key="3">
    <source>
        <dbReference type="Pfam" id="PF02798"/>
    </source>
</evidence>
<proteinExistence type="predicted"/>
<feature type="region of interest" description="Disordered" evidence="2">
    <location>
        <begin position="457"/>
        <end position="510"/>
    </location>
</feature>
<dbReference type="InterPro" id="IPR004045">
    <property type="entry name" value="Glutathione_S-Trfase_N"/>
</dbReference>
<feature type="region of interest" description="Disordered" evidence="2">
    <location>
        <begin position="260"/>
        <end position="279"/>
    </location>
</feature>
<gene>
    <name evidence="4" type="ORF">SLEP1_g26341</name>
</gene>
<dbReference type="Proteomes" id="UP001054252">
    <property type="component" value="Unassembled WGS sequence"/>
</dbReference>
<keyword evidence="1" id="KW-0175">Coiled coil</keyword>
<dbReference type="GO" id="GO:0004364">
    <property type="term" value="F:glutathione transferase activity"/>
    <property type="evidence" value="ECO:0007669"/>
    <property type="project" value="TreeGrafter"/>
</dbReference>
<dbReference type="SUPFAM" id="SSF52833">
    <property type="entry name" value="Thioredoxin-like"/>
    <property type="match status" value="1"/>
</dbReference>
<dbReference type="GO" id="GO:0006559">
    <property type="term" value="P:L-phenylalanine catabolic process"/>
    <property type="evidence" value="ECO:0007669"/>
    <property type="project" value="TreeGrafter"/>
</dbReference>
<dbReference type="Gene3D" id="1.20.1050.10">
    <property type="match status" value="1"/>
</dbReference>
<dbReference type="Pfam" id="PF02798">
    <property type="entry name" value="GST_N"/>
    <property type="match status" value="1"/>
</dbReference>
<evidence type="ECO:0000256" key="2">
    <source>
        <dbReference type="SAM" id="MobiDB-lite"/>
    </source>
</evidence>
<comment type="caution">
    <text evidence="4">The sequence shown here is derived from an EMBL/GenBank/DDBJ whole genome shotgun (WGS) entry which is preliminary data.</text>
</comment>
<protein>
    <recommendedName>
        <fullName evidence="3">GST N-terminal domain-containing protein</fullName>
    </recommendedName>
</protein>
<dbReference type="SUPFAM" id="SSF47616">
    <property type="entry name" value="GST C-terminal domain-like"/>
    <property type="match status" value="1"/>
</dbReference>
<feature type="domain" description="GST N-terminal" evidence="3">
    <location>
        <begin position="67"/>
        <end position="122"/>
    </location>
</feature>
<evidence type="ECO:0000256" key="1">
    <source>
        <dbReference type="SAM" id="Coils"/>
    </source>
</evidence>
<feature type="compositionally biased region" description="Basic and acidic residues" evidence="2">
    <location>
        <begin position="260"/>
        <end position="273"/>
    </location>
</feature>
<feature type="compositionally biased region" description="Low complexity" evidence="2">
    <location>
        <begin position="491"/>
        <end position="504"/>
    </location>
</feature>
<dbReference type="PANTHER" id="PTHR42673:SF4">
    <property type="entry name" value="MALEYLACETOACETATE ISOMERASE"/>
    <property type="match status" value="1"/>
</dbReference>
<dbReference type="Gene3D" id="3.40.30.10">
    <property type="entry name" value="Glutaredoxin"/>
    <property type="match status" value="1"/>
</dbReference>
<keyword evidence="5" id="KW-1185">Reference proteome</keyword>
<reference evidence="4 5" key="1">
    <citation type="journal article" date="2021" name="Commun. Biol.">
        <title>The genome of Shorea leprosula (Dipterocarpaceae) highlights the ecological relevance of drought in aseasonal tropical rainforests.</title>
        <authorList>
            <person name="Ng K.K.S."/>
            <person name="Kobayashi M.J."/>
            <person name="Fawcett J.A."/>
            <person name="Hatakeyama M."/>
            <person name="Paape T."/>
            <person name="Ng C.H."/>
            <person name="Ang C.C."/>
            <person name="Tnah L.H."/>
            <person name="Lee C.T."/>
            <person name="Nishiyama T."/>
            <person name="Sese J."/>
            <person name="O'Brien M.J."/>
            <person name="Copetti D."/>
            <person name="Mohd Noor M.I."/>
            <person name="Ong R.C."/>
            <person name="Putra M."/>
            <person name="Sireger I.Z."/>
            <person name="Indrioko S."/>
            <person name="Kosugi Y."/>
            <person name="Izuno A."/>
            <person name="Isagi Y."/>
            <person name="Lee S.L."/>
            <person name="Shimizu K.K."/>
        </authorList>
    </citation>
    <scope>NUCLEOTIDE SEQUENCE [LARGE SCALE GENOMIC DNA]</scope>
    <source>
        <strain evidence="4">214</strain>
    </source>
</reference>
<dbReference type="InterPro" id="IPR036282">
    <property type="entry name" value="Glutathione-S-Trfase_C_sf"/>
</dbReference>
<dbReference type="PANTHER" id="PTHR42673">
    <property type="entry name" value="MALEYLACETOACETATE ISOMERASE"/>
    <property type="match status" value="1"/>
</dbReference>
<name>A0AAV5JLV3_9ROSI</name>
<dbReference type="GO" id="GO:0016034">
    <property type="term" value="F:maleylacetoacetate isomerase activity"/>
    <property type="evidence" value="ECO:0007669"/>
    <property type="project" value="TreeGrafter"/>
</dbReference>
<feature type="coiled-coil region" evidence="1">
    <location>
        <begin position="607"/>
        <end position="684"/>
    </location>
</feature>
<dbReference type="AlphaFoldDB" id="A0AAV5JLV3"/>
<dbReference type="EMBL" id="BPVZ01000043">
    <property type="protein sequence ID" value="GKV15559.1"/>
    <property type="molecule type" value="Genomic_DNA"/>
</dbReference>
<evidence type="ECO:0000313" key="4">
    <source>
        <dbReference type="EMBL" id="GKV15559.1"/>
    </source>
</evidence>